<keyword evidence="2" id="KW-1185">Reference proteome</keyword>
<proteinExistence type="predicted"/>
<name>A0ACC1T4M4_9APHY</name>
<gene>
    <name evidence="1" type="ORF">NM688_g3833</name>
</gene>
<reference evidence="1" key="1">
    <citation type="submission" date="2022-07" db="EMBL/GenBank/DDBJ databases">
        <title>Genome Sequence of Phlebia brevispora.</title>
        <authorList>
            <person name="Buettner E."/>
        </authorList>
    </citation>
    <scope>NUCLEOTIDE SEQUENCE</scope>
    <source>
        <strain evidence="1">MPL23</strain>
    </source>
</reference>
<dbReference type="EMBL" id="JANHOG010000586">
    <property type="protein sequence ID" value="KAJ3553040.1"/>
    <property type="molecule type" value="Genomic_DNA"/>
</dbReference>
<comment type="caution">
    <text evidence="1">The sequence shown here is derived from an EMBL/GenBank/DDBJ whole genome shotgun (WGS) entry which is preliminary data.</text>
</comment>
<evidence type="ECO:0000313" key="1">
    <source>
        <dbReference type="EMBL" id="KAJ3553040.1"/>
    </source>
</evidence>
<accession>A0ACC1T4M4</accession>
<evidence type="ECO:0000313" key="2">
    <source>
        <dbReference type="Proteomes" id="UP001148662"/>
    </source>
</evidence>
<sequence length="334" mass="36037">MATLLDSIRDHLAVDVDSMDPDVASRHTAGGKLFCDMTSNQAIVYSEAVKAERAHILRDACTTAKASGLDVEHQVADALDLLNVLLAAEIYPHLTGRVHVQTSPSKAYDTEGTIAHAKRLVAVFSSHGIPKERVCIKIPATPESILACQYLEKIGIRTLATCLFSLPQALAASQAGCLYIAPYFNELRVHFEPGIWKAYEDPAKEHPASAVIRSIVQAFKARHSKTLVMPASIVTATEVVALVSLQPDHLTLSGAVLDKLASTTEDVKIDAVSETEVEQSADGDINFLADNGSALREALAADAEATRKLADALKIFDEMEQRTKELIKTQLSAN</sequence>
<organism evidence="1 2">
    <name type="scientific">Phlebia brevispora</name>
    <dbReference type="NCBI Taxonomy" id="194682"/>
    <lineage>
        <taxon>Eukaryota</taxon>
        <taxon>Fungi</taxon>
        <taxon>Dikarya</taxon>
        <taxon>Basidiomycota</taxon>
        <taxon>Agaricomycotina</taxon>
        <taxon>Agaricomycetes</taxon>
        <taxon>Polyporales</taxon>
        <taxon>Meruliaceae</taxon>
        <taxon>Phlebia</taxon>
    </lineage>
</organism>
<dbReference type="Proteomes" id="UP001148662">
    <property type="component" value="Unassembled WGS sequence"/>
</dbReference>
<protein>
    <submittedName>
        <fullName evidence="1">Uncharacterized protein</fullName>
    </submittedName>
</protein>